<evidence type="ECO:0000313" key="13">
    <source>
        <dbReference type="Proteomes" id="UP001620645"/>
    </source>
</evidence>
<keyword evidence="5 9" id="KW-0378">Hydrolase</keyword>
<dbReference type="CDD" id="cd00077">
    <property type="entry name" value="HDc"/>
    <property type="match status" value="1"/>
</dbReference>
<comment type="cofactor">
    <cofactor evidence="9">
        <name>a divalent metal cation</name>
        <dbReference type="ChEBI" id="CHEBI:60240"/>
    </cofactor>
    <text evidence="9">Binds 2 divalent metal cations per subunit. Site 1 may preferentially bind zinc ions, while site 2 has a preference for magnesium and/or manganese ions.</text>
</comment>
<dbReference type="InterPro" id="IPR023174">
    <property type="entry name" value="PDEase_CS"/>
</dbReference>
<accession>A0ABD2IX73</accession>
<keyword evidence="13" id="KW-1185">Reference proteome</keyword>
<reference evidence="12 13" key="1">
    <citation type="submission" date="2024-10" db="EMBL/GenBank/DDBJ databases">
        <authorList>
            <person name="Kim D."/>
        </authorList>
    </citation>
    <scope>NUCLEOTIDE SEQUENCE [LARGE SCALE GENOMIC DNA]</scope>
    <source>
        <strain evidence="12">Taebaek</strain>
    </source>
</reference>
<dbReference type="Pfam" id="PF00233">
    <property type="entry name" value="PDEase_I"/>
    <property type="match status" value="1"/>
</dbReference>
<dbReference type="FunFam" id="3.30.450.40:FF:000067">
    <property type="entry name" value="Phosphodiesterase"/>
    <property type="match status" value="1"/>
</dbReference>
<dbReference type="PROSITE" id="PS51845">
    <property type="entry name" value="PDEASE_I_2"/>
    <property type="match status" value="1"/>
</dbReference>
<dbReference type="GO" id="GO:0007635">
    <property type="term" value="P:chemosensory behavior"/>
    <property type="evidence" value="ECO:0007669"/>
    <property type="project" value="UniProtKB-ARBA"/>
</dbReference>
<feature type="binding site" evidence="7">
    <location>
        <position position="707"/>
    </location>
    <ligand>
        <name>AMP</name>
        <dbReference type="ChEBI" id="CHEBI:456215"/>
    </ligand>
</feature>
<dbReference type="GO" id="GO:0046872">
    <property type="term" value="F:metal ion binding"/>
    <property type="evidence" value="ECO:0007669"/>
    <property type="project" value="UniProtKB-KW"/>
</dbReference>
<dbReference type="GO" id="GO:0010754">
    <property type="term" value="P:negative regulation of cGMP-mediated signaling"/>
    <property type="evidence" value="ECO:0007669"/>
    <property type="project" value="UniProtKB-ARBA"/>
</dbReference>
<feature type="domain" description="PDEase" evidence="11">
    <location>
        <begin position="484"/>
        <end position="802"/>
    </location>
</feature>
<dbReference type="GO" id="GO:0007602">
    <property type="term" value="P:phototransduction"/>
    <property type="evidence" value="ECO:0007669"/>
    <property type="project" value="UniProtKB-ARBA"/>
</dbReference>
<dbReference type="InterPro" id="IPR023088">
    <property type="entry name" value="PDEase"/>
</dbReference>
<dbReference type="SMART" id="SM00471">
    <property type="entry name" value="HDc"/>
    <property type="match status" value="1"/>
</dbReference>
<comment type="similarity">
    <text evidence="2 9">Belongs to the cyclic nucleotide phosphodiesterase family.</text>
</comment>
<dbReference type="EC" id="3.1.4.-" evidence="9"/>
<feature type="binding site" evidence="8">
    <location>
        <position position="597"/>
    </location>
    <ligand>
        <name>Zn(2+)</name>
        <dbReference type="ChEBI" id="CHEBI:29105"/>
        <label>2</label>
    </ligand>
</feature>
<evidence type="ECO:0000256" key="7">
    <source>
        <dbReference type="PIRSR" id="PIRSR623088-2"/>
    </source>
</evidence>
<evidence type="ECO:0000259" key="11">
    <source>
        <dbReference type="PROSITE" id="PS51845"/>
    </source>
</evidence>
<dbReference type="EMBL" id="JBICCN010000286">
    <property type="protein sequence ID" value="KAL3080798.1"/>
    <property type="molecule type" value="Genomic_DNA"/>
</dbReference>
<feature type="binding site" evidence="8">
    <location>
        <position position="597"/>
    </location>
    <ligand>
        <name>Zn(2+)</name>
        <dbReference type="ChEBI" id="CHEBI:29105"/>
        <label>1</label>
    </ligand>
</feature>
<evidence type="ECO:0000256" key="3">
    <source>
        <dbReference type="ARBA" id="ARBA00022535"/>
    </source>
</evidence>
<evidence type="ECO:0000256" key="9">
    <source>
        <dbReference type="RuleBase" id="RU363067"/>
    </source>
</evidence>
<dbReference type="Proteomes" id="UP001620645">
    <property type="component" value="Unassembled WGS sequence"/>
</dbReference>
<name>A0ABD2IX73_HETSC</name>
<dbReference type="SMART" id="SM00065">
    <property type="entry name" value="GAF"/>
    <property type="match status" value="1"/>
</dbReference>
<dbReference type="GO" id="GO:0008340">
    <property type="term" value="P:determination of adult lifespan"/>
    <property type="evidence" value="ECO:0007669"/>
    <property type="project" value="UniProtKB-ARBA"/>
</dbReference>
<dbReference type="Pfam" id="PF01590">
    <property type="entry name" value="GAF"/>
    <property type="match status" value="1"/>
</dbReference>
<dbReference type="SUPFAM" id="SSF109604">
    <property type="entry name" value="HD-domain/PDEase-like"/>
    <property type="match status" value="1"/>
</dbReference>
<dbReference type="PANTHER" id="PTHR11347">
    <property type="entry name" value="CYCLIC NUCLEOTIDE PHOSPHODIESTERASE"/>
    <property type="match status" value="1"/>
</dbReference>
<dbReference type="InterPro" id="IPR002073">
    <property type="entry name" value="PDEase_catalytic_dom"/>
</dbReference>
<evidence type="ECO:0000256" key="10">
    <source>
        <dbReference type="SAM" id="MobiDB-lite"/>
    </source>
</evidence>
<evidence type="ECO:0000313" key="12">
    <source>
        <dbReference type="EMBL" id="KAL3080798.1"/>
    </source>
</evidence>
<dbReference type="GO" id="GO:0042542">
    <property type="term" value="P:response to hydrogen peroxide"/>
    <property type="evidence" value="ECO:0007669"/>
    <property type="project" value="UniProtKB-ARBA"/>
</dbReference>
<feature type="binding site" evidence="7">
    <location>
        <position position="597"/>
    </location>
    <ligand>
        <name>AMP</name>
        <dbReference type="ChEBI" id="CHEBI:456215"/>
    </ligand>
</feature>
<dbReference type="PROSITE" id="PS00126">
    <property type="entry name" value="PDEASE_I_1"/>
    <property type="match status" value="1"/>
</dbReference>
<feature type="region of interest" description="Disordered" evidence="10">
    <location>
        <begin position="141"/>
        <end position="162"/>
    </location>
</feature>
<dbReference type="InterPro" id="IPR036971">
    <property type="entry name" value="PDEase_catalytic_dom_sf"/>
</dbReference>
<dbReference type="GO" id="GO:0006935">
    <property type="term" value="P:chemotaxis"/>
    <property type="evidence" value="ECO:0007669"/>
    <property type="project" value="UniProtKB-ARBA"/>
</dbReference>
<dbReference type="InterPro" id="IPR003018">
    <property type="entry name" value="GAF"/>
</dbReference>
<feature type="binding site" evidence="8">
    <location>
        <position position="563"/>
    </location>
    <ligand>
        <name>Zn(2+)</name>
        <dbReference type="ChEBI" id="CHEBI:29105"/>
        <label>1</label>
    </ligand>
</feature>
<evidence type="ECO:0000256" key="8">
    <source>
        <dbReference type="PIRSR" id="PIRSR623088-3"/>
    </source>
</evidence>
<dbReference type="Gene3D" id="3.30.450.40">
    <property type="match status" value="1"/>
</dbReference>
<evidence type="ECO:0000256" key="2">
    <source>
        <dbReference type="ARBA" id="ARBA00007648"/>
    </source>
</evidence>
<dbReference type="SUPFAM" id="SSF55781">
    <property type="entry name" value="GAF domain-like"/>
    <property type="match status" value="1"/>
</dbReference>
<feature type="binding site" evidence="8">
    <location>
        <position position="707"/>
    </location>
    <ligand>
        <name>Zn(2+)</name>
        <dbReference type="ChEBI" id="CHEBI:29105"/>
        <label>1</label>
    </ligand>
</feature>
<keyword evidence="4 8" id="KW-0479">Metal-binding</keyword>
<evidence type="ECO:0000256" key="1">
    <source>
        <dbReference type="ARBA" id="ARBA00001073"/>
    </source>
</evidence>
<gene>
    <name evidence="12" type="ORF">niasHS_014903</name>
</gene>
<dbReference type="PRINTS" id="PR00387">
    <property type="entry name" value="PDIESTERASE1"/>
</dbReference>
<sequence>MSSPVQTLSASQYKAQHNELNSDVVLDYLLTHPGFLESFVTGPQISEETFRRWSLKRNNKLRRDSRRQLLSGFTTPAGRKNFRQMLAENVHNRNRLLYELALTVAQVAQVEQFELLIPAVDVENEEIHSLNSFGTSSINAGSGGEEGALHNETAGNGAGGGANGTGPTLGWLSVVRADDEAGTIKLRKLRRQRKPSVYALKLFDCDDNVLGEVHFFSVVNDRDSQILQVISTWGGVAAQFARQSIGRKKVHQPTPMLSPSPEDMEYVHRQRKLNSFLLDVVKSIFQDIITMDTVIMKVMNFAQKLVDADRASLFLVDNKSQEIYARIFDISQPELDEHSQFEANNGEISPSLNDLNIQQDGRKEIRFPIGKGIAGHVALTGESLNIQNAYEDERFNREIDSMTGYHTQSILCMPIFIRGSVIGVVQMVNKRSGVAFTQIDEEAFETFAIYCGLALHHAKLYEKIKRSEQKYRVALEVLAYHSVCNRDELNKLKKVKLRDKIPELDLFEFNGNRLSELEKPLYAVYMFRTLFDGVISYDVDDLIRFMLTVRKNYRKVPYHNWTHGWTVAHAMFVFLRSTNIFQPLEAVALYMASICHDLDHRGKNNAYMKTMSTPLASIYSTSVMEHHHFNQTVTILQQDGHNVLKSLSSSDYKRALSTIRHCILATDLALFFPNKGQLSAIVKEGIFSWEDDKHRCLVQAILMTACDLIATAKPWQVQTETVKVIFEEFYEQGDAERLNGREPIPMMDRNRAHELPQMQVGFMRGICIPCYEVLADVIPEAEKLRERSKYNATKWEEMAEEQKRIREAAMKKEETALSNGD</sequence>
<dbReference type="FunFam" id="1.10.1300.10:FF:000003">
    <property type="entry name" value="Phosphodiesterase"/>
    <property type="match status" value="1"/>
</dbReference>
<evidence type="ECO:0000256" key="4">
    <source>
        <dbReference type="ARBA" id="ARBA00022723"/>
    </source>
</evidence>
<proteinExistence type="inferred from homology"/>
<protein>
    <recommendedName>
        <fullName evidence="9">Phosphodiesterase</fullName>
        <ecNumber evidence="9">3.1.4.-</ecNumber>
    </recommendedName>
</protein>
<organism evidence="12 13">
    <name type="scientific">Heterodera schachtii</name>
    <name type="common">Sugarbeet cyst nematode worm</name>
    <name type="synonym">Tylenchus schachtii</name>
    <dbReference type="NCBI Taxonomy" id="97005"/>
    <lineage>
        <taxon>Eukaryota</taxon>
        <taxon>Metazoa</taxon>
        <taxon>Ecdysozoa</taxon>
        <taxon>Nematoda</taxon>
        <taxon>Chromadorea</taxon>
        <taxon>Rhabditida</taxon>
        <taxon>Tylenchina</taxon>
        <taxon>Tylenchomorpha</taxon>
        <taxon>Tylenchoidea</taxon>
        <taxon>Heteroderidae</taxon>
        <taxon>Heteroderinae</taxon>
        <taxon>Heterodera</taxon>
    </lineage>
</organism>
<evidence type="ECO:0000256" key="5">
    <source>
        <dbReference type="ARBA" id="ARBA00022801"/>
    </source>
</evidence>
<feature type="binding site" evidence="7">
    <location>
        <begin position="559"/>
        <end position="563"/>
    </location>
    <ligand>
        <name>AMP</name>
        <dbReference type="ChEBI" id="CHEBI:456215"/>
    </ligand>
</feature>
<dbReference type="InterPro" id="IPR003607">
    <property type="entry name" value="HD/PDEase_dom"/>
</dbReference>
<dbReference type="Gene3D" id="1.10.1300.10">
    <property type="entry name" value="3'5'-cyclic nucleotide phosphodiesterase, catalytic domain"/>
    <property type="match status" value="1"/>
</dbReference>
<dbReference type="GO" id="GO:0010446">
    <property type="term" value="P:response to alkaline pH"/>
    <property type="evidence" value="ECO:0007669"/>
    <property type="project" value="UniProtKB-ARBA"/>
</dbReference>
<feature type="active site" description="Proton donor" evidence="6">
    <location>
        <position position="559"/>
    </location>
</feature>
<feature type="binding site" evidence="7">
    <location>
        <position position="759"/>
    </location>
    <ligand>
        <name>AMP</name>
        <dbReference type="ChEBI" id="CHEBI:456215"/>
    </ligand>
</feature>
<dbReference type="GO" id="GO:0010628">
    <property type="term" value="P:positive regulation of gene expression"/>
    <property type="evidence" value="ECO:0007669"/>
    <property type="project" value="UniProtKB-ARBA"/>
</dbReference>
<feature type="binding site" evidence="8">
    <location>
        <position position="596"/>
    </location>
    <ligand>
        <name>Zn(2+)</name>
        <dbReference type="ChEBI" id="CHEBI:29105"/>
        <label>1</label>
    </ligand>
</feature>
<comment type="catalytic activity">
    <reaction evidence="1">
        <text>a nucleoside 3',5'-cyclic phosphate + H2O = a nucleoside 5'-phosphate + H(+)</text>
        <dbReference type="Rhea" id="RHEA:14653"/>
        <dbReference type="ChEBI" id="CHEBI:15377"/>
        <dbReference type="ChEBI" id="CHEBI:15378"/>
        <dbReference type="ChEBI" id="CHEBI:57867"/>
        <dbReference type="ChEBI" id="CHEBI:58464"/>
        <dbReference type="EC" id="3.1.4.17"/>
    </reaction>
</comment>
<dbReference type="GO" id="GO:0004114">
    <property type="term" value="F:3',5'-cyclic-nucleotide phosphodiesterase activity"/>
    <property type="evidence" value="ECO:0007669"/>
    <property type="project" value="UniProtKB-EC"/>
</dbReference>
<dbReference type="AlphaFoldDB" id="A0ABD2IX73"/>
<dbReference type="InterPro" id="IPR029016">
    <property type="entry name" value="GAF-like_dom_sf"/>
</dbReference>
<comment type="caution">
    <text evidence="12">The sequence shown here is derived from an EMBL/GenBank/DDBJ whole genome shotgun (WGS) entry which is preliminary data.</text>
</comment>
<evidence type="ECO:0000256" key="6">
    <source>
        <dbReference type="PIRSR" id="PIRSR623088-1"/>
    </source>
</evidence>
<keyword evidence="3" id="KW-0140">cGMP</keyword>